<keyword evidence="2" id="KW-1185">Reference proteome</keyword>
<evidence type="ECO:0000313" key="2">
    <source>
        <dbReference type="Proteomes" id="UP000814033"/>
    </source>
</evidence>
<reference evidence="1" key="1">
    <citation type="submission" date="2021-02" db="EMBL/GenBank/DDBJ databases">
        <authorList>
            <consortium name="DOE Joint Genome Institute"/>
            <person name="Ahrendt S."/>
            <person name="Looney B.P."/>
            <person name="Miyauchi S."/>
            <person name="Morin E."/>
            <person name="Drula E."/>
            <person name="Courty P.E."/>
            <person name="Chicoki N."/>
            <person name="Fauchery L."/>
            <person name="Kohler A."/>
            <person name="Kuo A."/>
            <person name="Labutti K."/>
            <person name="Pangilinan J."/>
            <person name="Lipzen A."/>
            <person name="Riley R."/>
            <person name="Andreopoulos W."/>
            <person name="He G."/>
            <person name="Johnson J."/>
            <person name="Barry K.W."/>
            <person name="Grigoriev I.V."/>
            <person name="Nagy L."/>
            <person name="Hibbett D."/>
            <person name="Henrissat B."/>
            <person name="Matheny P.B."/>
            <person name="Labbe J."/>
            <person name="Martin F."/>
        </authorList>
    </citation>
    <scope>NUCLEOTIDE SEQUENCE</scope>
    <source>
        <strain evidence="1">FP105234-sp</strain>
    </source>
</reference>
<dbReference type="EMBL" id="MU276126">
    <property type="protein sequence ID" value="KAI0041387.1"/>
    <property type="molecule type" value="Genomic_DNA"/>
</dbReference>
<evidence type="ECO:0000313" key="1">
    <source>
        <dbReference type="EMBL" id="KAI0041387.1"/>
    </source>
</evidence>
<name>A0ACB8RBZ5_9AGAM</name>
<accession>A0ACB8RBZ5</accession>
<protein>
    <submittedName>
        <fullName evidence="1">Rhodanese-like protein</fullName>
    </submittedName>
</protein>
<proteinExistence type="predicted"/>
<sequence>MSASQIPAWATGLPPPRATPPKISTEQLVEMMKTQTAGVDYVVVDVRRTDIEALIKGAINLPAQTFYQTLPTLLPILSRIPKVIFHCQSSAGRGPRCAGWYADALPADARSESLILEGGIKAWLEKFAGDAEMTTAAPNAGADYAPLTLEPAVTEALKTAA</sequence>
<reference evidence="1" key="2">
    <citation type="journal article" date="2022" name="New Phytol.">
        <title>Evolutionary transition to the ectomycorrhizal habit in the genomes of a hyperdiverse lineage of mushroom-forming fungi.</title>
        <authorList>
            <person name="Looney B."/>
            <person name="Miyauchi S."/>
            <person name="Morin E."/>
            <person name="Drula E."/>
            <person name="Courty P.E."/>
            <person name="Kohler A."/>
            <person name="Kuo A."/>
            <person name="LaButti K."/>
            <person name="Pangilinan J."/>
            <person name="Lipzen A."/>
            <person name="Riley R."/>
            <person name="Andreopoulos W."/>
            <person name="He G."/>
            <person name="Johnson J."/>
            <person name="Nolan M."/>
            <person name="Tritt A."/>
            <person name="Barry K.W."/>
            <person name="Grigoriev I.V."/>
            <person name="Nagy L.G."/>
            <person name="Hibbett D."/>
            <person name="Henrissat B."/>
            <person name="Matheny P.B."/>
            <person name="Labbe J."/>
            <person name="Martin F.M."/>
        </authorList>
    </citation>
    <scope>NUCLEOTIDE SEQUENCE</scope>
    <source>
        <strain evidence="1">FP105234-sp</strain>
    </source>
</reference>
<dbReference type="Proteomes" id="UP000814033">
    <property type="component" value="Unassembled WGS sequence"/>
</dbReference>
<gene>
    <name evidence="1" type="ORF">FA95DRAFT_1683256</name>
</gene>
<organism evidence="1 2">
    <name type="scientific">Auriscalpium vulgare</name>
    <dbReference type="NCBI Taxonomy" id="40419"/>
    <lineage>
        <taxon>Eukaryota</taxon>
        <taxon>Fungi</taxon>
        <taxon>Dikarya</taxon>
        <taxon>Basidiomycota</taxon>
        <taxon>Agaricomycotina</taxon>
        <taxon>Agaricomycetes</taxon>
        <taxon>Russulales</taxon>
        <taxon>Auriscalpiaceae</taxon>
        <taxon>Auriscalpium</taxon>
    </lineage>
</organism>
<comment type="caution">
    <text evidence="1">The sequence shown here is derived from an EMBL/GenBank/DDBJ whole genome shotgun (WGS) entry which is preliminary data.</text>
</comment>